<name>A0ABV0BCZ8_9SPHN</name>
<dbReference type="Pfam" id="PF13505">
    <property type="entry name" value="OMP_b-brl"/>
    <property type="match status" value="1"/>
</dbReference>
<accession>A0ABV0BCZ8</accession>
<dbReference type="InterPro" id="IPR011250">
    <property type="entry name" value="OMP/PagP_B-barrel"/>
</dbReference>
<feature type="chain" id="PRO_5047025172" evidence="2">
    <location>
        <begin position="21"/>
        <end position="178"/>
    </location>
</feature>
<dbReference type="Proteomes" id="UP001427805">
    <property type="component" value="Unassembled WGS sequence"/>
</dbReference>
<keyword evidence="5" id="KW-1185">Reference proteome</keyword>
<proteinExistence type="predicted"/>
<evidence type="ECO:0000256" key="1">
    <source>
        <dbReference type="ARBA" id="ARBA00022729"/>
    </source>
</evidence>
<feature type="signal peptide" evidence="2">
    <location>
        <begin position="1"/>
        <end position="20"/>
    </location>
</feature>
<keyword evidence="1 2" id="KW-0732">Signal</keyword>
<organism evidence="4 5">
    <name type="scientific">Sphingomonas rustica</name>
    <dbReference type="NCBI Taxonomy" id="3103142"/>
    <lineage>
        <taxon>Bacteria</taxon>
        <taxon>Pseudomonadati</taxon>
        <taxon>Pseudomonadota</taxon>
        <taxon>Alphaproteobacteria</taxon>
        <taxon>Sphingomonadales</taxon>
        <taxon>Sphingomonadaceae</taxon>
        <taxon>Sphingomonas</taxon>
    </lineage>
</organism>
<protein>
    <submittedName>
        <fullName evidence="4">Porin family protein</fullName>
    </submittedName>
</protein>
<dbReference type="Gene3D" id="2.40.160.20">
    <property type="match status" value="1"/>
</dbReference>
<comment type="caution">
    <text evidence="4">The sequence shown here is derived from an EMBL/GenBank/DDBJ whole genome shotgun (WGS) entry which is preliminary data.</text>
</comment>
<dbReference type="RefSeq" id="WP_346248458.1">
    <property type="nucleotide sequence ID" value="NZ_JBDIZK010000013.1"/>
</dbReference>
<evidence type="ECO:0000313" key="4">
    <source>
        <dbReference type="EMBL" id="MEN3749414.1"/>
    </source>
</evidence>
<dbReference type="InterPro" id="IPR027385">
    <property type="entry name" value="Beta-barrel_OMP"/>
</dbReference>
<sequence length="178" mass="18783">MRILAATALALATVATPAFAQDEAAETFTGVTATAIVGYDNVEDVADGVVFGAALGYNKQINTFVIGGEVEATFASTKDCYSTFCSEAGRDLYVGARAGAVVSPNAMIYAKGGYTNARIRETSGGETEYGENFGGFRLGAGVEYATGNGMLVRGEYRYSDYDYGVTRQQVVLGLGYRF</sequence>
<evidence type="ECO:0000313" key="5">
    <source>
        <dbReference type="Proteomes" id="UP001427805"/>
    </source>
</evidence>
<evidence type="ECO:0000256" key="2">
    <source>
        <dbReference type="SAM" id="SignalP"/>
    </source>
</evidence>
<reference evidence="4 5" key="1">
    <citation type="submission" date="2024-05" db="EMBL/GenBank/DDBJ databases">
        <title>Sphingomonas sp. HF-S3 16S ribosomal RNA gene Genome sequencing and assembly.</title>
        <authorList>
            <person name="Lee H."/>
        </authorList>
    </citation>
    <scope>NUCLEOTIDE SEQUENCE [LARGE SCALE GENOMIC DNA]</scope>
    <source>
        <strain evidence="4 5">HF-S3</strain>
    </source>
</reference>
<dbReference type="SUPFAM" id="SSF56925">
    <property type="entry name" value="OMPA-like"/>
    <property type="match status" value="1"/>
</dbReference>
<dbReference type="EMBL" id="JBDIZK010000013">
    <property type="protein sequence ID" value="MEN3749414.1"/>
    <property type="molecule type" value="Genomic_DNA"/>
</dbReference>
<gene>
    <name evidence="4" type="ORF">TPR58_19725</name>
</gene>
<feature type="domain" description="Outer membrane protein beta-barrel" evidence="3">
    <location>
        <begin position="6"/>
        <end position="178"/>
    </location>
</feature>
<evidence type="ECO:0000259" key="3">
    <source>
        <dbReference type="Pfam" id="PF13505"/>
    </source>
</evidence>